<reference evidence="2 3" key="1">
    <citation type="submission" date="2020-02" db="EMBL/GenBank/DDBJ databases">
        <title>Draft genome sequence of Lactococcus sp. Hs30E4-3.</title>
        <authorList>
            <person name="Noda S."/>
            <person name="Yuki M."/>
            <person name="Ohkuma M."/>
        </authorList>
    </citation>
    <scope>NUCLEOTIDE SEQUENCE [LARGE SCALE GENOMIC DNA]</scope>
    <source>
        <strain evidence="2 3">Hs30E4-3</strain>
    </source>
</reference>
<keyword evidence="1" id="KW-0479">Metal-binding</keyword>
<dbReference type="InterPro" id="IPR052891">
    <property type="entry name" value="DNA-3mA_glycosylase"/>
</dbReference>
<dbReference type="SUPFAM" id="SSF48150">
    <property type="entry name" value="DNA-glycosylase"/>
    <property type="match status" value="1"/>
</dbReference>
<dbReference type="PANTHER" id="PTHR30037:SF4">
    <property type="entry name" value="DNA-3-METHYLADENINE GLYCOSYLASE I"/>
    <property type="match status" value="1"/>
</dbReference>
<dbReference type="InterPro" id="IPR011257">
    <property type="entry name" value="DNA_glycosylase"/>
</dbReference>
<dbReference type="PANTHER" id="PTHR30037">
    <property type="entry name" value="DNA-3-METHYLADENINE GLYCOSYLASE 1"/>
    <property type="match status" value="1"/>
</dbReference>
<dbReference type="EMBL" id="BLLI01000078">
    <property type="protein sequence ID" value="GFH43337.1"/>
    <property type="molecule type" value="Genomic_DNA"/>
</dbReference>
<name>A0A6A0BHR0_9LACT</name>
<feature type="binding site" evidence="1">
    <location>
        <position position="22"/>
    </location>
    <ligand>
        <name>Zn(2+)</name>
        <dbReference type="ChEBI" id="CHEBI:29105"/>
    </ligand>
</feature>
<comment type="caution">
    <text evidence="2">The sequence shown here is derived from an EMBL/GenBank/DDBJ whole genome shotgun (WGS) entry which is preliminary data.</text>
</comment>
<feature type="binding site" evidence="1">
    <location>
        <position position="175"/>
    </location>
    <ligand>
        <name>Zn(2+)</name>
        <dbReference type="ChEBI" id="CHEBI:29105"/>
    </ligand>
</feature>
<dbReference type="GO" id="GO:0006284">
    <property type="term" value="P:base-excision repair"/>
    <property type="evidence" value="ECO:0007669"/>
    <property type="project" value="InterPro"/>
</dbReference>
<sequence length="207" mass="23734">MKIIEKQRCAWSTGSTSESHYHDTYWGVAVHDDAKLCLDLMQAGLSWSTVLNKTPAFYVAFENFDIVKVGKFDEVKFAELMQNVAIIRNRLKIQAIINNALRVQEIQAEFGSFDCYLWGFVTCQTQVRQPLKNGFLTKNALSDTICKDLKKRGFKFIGTTIIYAYLQAVGVIDDHEETCFRKAELATLRKQKLSKNTTNFVLDDKRK</sequence>
<feature type="binding site" evidence="1">
    <location>
        <position position="179"/>
    </location>
    <ligand>
        <name>Zn(2+)</name>
        <dbReference type="ChEBI" id="CHEBI:29105"/>
    </ligand>
</feature>
<dbReference type="Proteomes" id="UP000480303">
    <property type="component" value="Unassembled WGS sequence"/>
</dbReference>
<accession>A0A6A0BHR0</accession>
<dbReference type="AlphaFoldDB" id="A0A6A0BHR0"/>
<dbReference type="Gene3D" id="1.10.340.30">
    <property type="entry name" value="Hypothetical protein, domain 2"/>
    <property type="match status" value="1"/>
</dbReference>
<evidence type="ECO:0000313" key="3">
    <source>
        <dbReference type="Proteomes" id="UP000480303"/>
    </source>
</evidence>
<keyword evidence="1" id="KW-0862">Zinc</keyword>
<keyword evidence="3" id="KW-1185">Reference proteome</keyword>
<proteinExistence type="predicted"/>
<dbReference type="InterPro" id="IPR005019">
    <property type="entry name" value="Adenine_glyco"/>
</dbReference>
<dbReference type="GO" id="GO:0008725">
    <property type="term" value="F:DNA-3-methyladenine glycosylase activity"/>
    <property type="evidence" value="ECO:0007669"/>
    <property type="project" value="InterPro"/>
</dbReference>
<dbReference type="GO" id="GO:0046872">
    <property type="term" value="F:metal ion binding"/>
    <property type="evidence" value="ECO:0007669"/>
    <property type="project" value="UniProtKB-KW"/>
</dbReference>
<evidence type="ECO:0000313" key="2">
    <source>
        <dbReference type="EMBL" id="GFH43337.1"/>
    </source>
</evidence>
<feature type="binding site" evidence="1">
    <location>
        <position position="9"/>
    </location>
    <ligand>
        <name>Zn(2+)</name>
        <dbReference type="ChEBI" id="CHEBI:29105"/>
    </ligand>
</feature>
<gene>
    <name evidence="2" type="primary">tag</name>
    <name evidence="2" type="ORF">Hs30E_18880</name>
</gene>
<dbReference type="RefSeq" id="WP_172209771.1">
    <property type="nucleotide sequence ID" value="NZ_BLLI01000078.1"/>
</dbReference>
<protein>
    <submittedName>
        <fullName evidence="2">DNA-3-methyladenine glycosylase I</fullName>
    </submittedName>
</protein>
<evidence type="ECO:0000256" key="1">
    <source>
        <dbReference type="PIRSR" id="PIRSR605019-1"/>
    </source>
</evidence>
<organism evidence="2 3">
    <name type="scientific">Pseudolactococcus hodotermopsidis</name>
    <dbReference type="NCBI Taxonomy" id="2709157"/>
    <lineage>
        <taxon>Bacteria</taxon>
        <taxon>Bacillati</taxon>
        <taxon>Bacillota</taxon>
        <taxon>Bacilli</taxon>
        <taxon>Lactobacillales</taxon>
        <taxon>Streptococcaceae</taxon>
        <taxon>Pseudolactococcus</taxon>
    </lineage>
</organism>
<dbReference type="Pfam" id="PF03352">
    <property type="entry name" value="Adenine_glyco"/>
    <property type="match status" value="1"/>
</dbReference>